<dbReference type="SMART" id="SM00072">
    <property type="entry name" value="GuKc"/>
    <property type="match status" value="1"/>
</dbReference>
<dbReference type="Proteomes" id="UP000886857">
    <property type="component" value="Unassembled WGS sequence"/>
</dbReference>
<evidence type="ECO:0000256" key="10">
    <source>
        <dbReference type="ARBA" id="ARBA00022840"/>
    </source>
</evidence>
<dbReference type="CDD" id="cd00071">
    <property type="entry name" value="GMPK"/>
    <property type="match status" value="1"/>
</dbReference>
<dbReference type="SUPFAM" id="SSF52540">
    <property type="entry name" value="P-loop containing nucleoside triphosphate hydrolases"/>
    <property type="match status" value="1"/>
</dbReference>
<dbReference type="NCBIfam" id="TIGR03263">
    <property type="entry name" value="guanyl_kin"/>
    <property type="match status" value="1"/>
</dbReference>
<dbReference type="InterPro" id="IPR020590">
    <property type="entry name" value="Guanylate_kinase_CS"/>
</dbReference>
<reference evidence="15" key="2">
    <citation type="journal article" date="2021" name="PeerJ">
        <title>Extensive microbial diversity within the chicken gut microbiome revealed by metagenomics and culture.</title>
        <authorList>
            <person name="Gilroy R."/>
            <person name="Ravi A."/>
            <person name="Getino M."/>
            <person name="Pursley I."/>
            <person name="Horton D.L."/>
            <person name="Alikhan N.F."/>
            <person name="Baker D."/>
            <person name="Gharbi K."/>
            <person name="Hall N."/>
            <person name="Watson M."/>
            <person name="Adriaenssens E.M."/>
            <person name="Foster-Nyarko E."/>
            <person name="Jarju S."/>
            <person name="Secka A."/>
            <person name="Antonio M."/>
            <person name="Oren A."/>
            <person name="Chaudhuri R.R."/>
            <person name="La Ragione R."/>
            <person name="Hildebrand F."/>
            <person name="Pallen M.J."/>
        </authorList>
    </citation>
    <scope>NUCLEOTIDE SEQUENCE</scope>
    <source>
        <strain evidence="15">10406</strain>
    </source>
</reference>
<reference evidence="15" key="1">
    <citation type="submission" date="2020-10" db="EMBL/GenBank/DDBJ databases">
        <authorList>
            <person name="Gilroy R."/>
        </authorList>
    </citation>
    <scope>NUCLEOTIDE SEQUENCE</scope>
    <source>
        <strain evidence="15">10406</strain>
    </source>
</reference>
<evidence type="ECO:0000256" key="4">
    <source>
        <dbReference type="ARBA" id="ARBA00012961"/>
    </source>
</evidence>
<evidence type="ECO:0000256" key="7">
    <source>
        <dbReference type="ARBA" id="ARBA00022679"/>
    </source>
</evidence>
<evidence type="ECO:0000256" key="9">
    <source>
        <dbReference type="ARBA" id="ARBA00022777"/>
    </source>
</evidence>
<dbReference type="AlphaFoldDB" id="A0A9D1N9P4"/>
<dbReference type="EC" id="2.7.4.8" evidence="4 13"/>
<dbReference type="GO" id="GO:0005524">
    <property type="term" value="F:ATP binding"/>
    <property type="evidence" value="ECO:0007669"/>
    <property type="project" value="UniProtKB-UniRule"/>
</dbReference>
<evidence type="ECO:0000259" key="14">
    <source>
        <dbReference type="PROSITE" id="PS50052"/>
    </source>
</evidence>
<feature type="binding site" evidence="13">
    <location>
        <begin position="13"/>
        <end position="20"/>
    </location>
    <ligand>
        <name>ATP</name>
        <dbReference type="ChEBI" id="CHEBI:30616"/>
    </ligand>
</feature>
<dbReference type="Gene3D" id="3.30.63.10">
    <property type="entry name" value="Guanylate Kinase phosphate binding domain"/>
    <property type="match status" value="1"/>
</dbReference>
<keyword evidence="10 13" id="KW-0067">ATP-binding</keyword>
<keyword evidence="9 13" id="KW-0418">Kinase</keyword>
<dbReference type="InterPro" id="IPR008144">
    <property type="entry name" value="Guanylate_kin-like_dom"/>
</dbReference>
<evidence type="ECO:0000256" key="3">
    <source>
        <dbReference type="ARBA" id="ARBA00005790"/>
    </source>
</evidence>
<dbReference type="PROSITE" id="PS00856">
    <property type="entry name" value="GUANYLATE_KINASE_1"/>
    <property type="match status" value="1"/>
</dbReference>
<evidence type="ECO:0000256" key="5">
    <source>
        <dbReference type="ARBA" id="ARBA00016296"/>
    </source>
</evidence>
<dbReference type="PANTHER" id="PTHR23117:SF13">
    <property type="entry name" value="GUANYLATE KINASE"/>
    <property type="match status" value="1"/>
</dbReference>
<evidence type="ECO:0000256" key="1">
    <source>
        <dbReference type="ARBA" id="ARBA00003531"/>
    </source>
</evidence>
<sequence length="203" mass="22525">MNMAKGLLVVISGFSGVGKGTVIQMVLDALPNLRFSVSCTTRAPRPGETDGVNYYFLSESEFEEKIAKGEFVEYTRTFTNYYGTLRSEIDGPVAAGVDILMELNVVGAANIKKLYPYCVTVFVCPPSYEALKARLVGRGTESEESLRRRLNEIEAESRSIPYYDYAVTNVVAKECADKIVGIINSEHLRTSRADDLDIFHPED</sequence>
<feature type="domain" description="Guanylate kinase-like" evidence="14">
    <location>
        <begin position="6"/>
        <end position="184"/>
    </location>
</feature>
<comment type="subcellular location">
    <subcellularLocation>
        <location evidence="2 13">Cytoplasm</location>
    </subcellularLocation>
</comment>
<dbReference type="EMBL" id="DVOE01000020">
    <property type="protein sequence ID" value="HIU98515.1"/>
    <property type="molecule type" value="Genomic_DNA"/>
</dbReference>
<accession>A0A9D1N9P4</accession>
<evidence type="ECO:0000313" key="16">
    <source>
        <dbReference type="Proteomes" id="UP000886857"/>
    </source>
</evidence>
<dbReference type="GO" id="GO:0005829">
    <property type="term" value="C:cytosol"/>
    <property type="evidence" value="ECO:0007669"/>
    <property type="project" value="TreeGrafter"/>
</dbReference>
<dbReference type="Gene3D" id="3.40.50.300">
    <property type="entry name" value="P-loop containing nucleotide triphosphate hydrolases"/>
    <property type="match status" value="1"/>
</dbReference>
<dbReference type="InterPro" id="IPR027417">
    <property type="entry name" value="P-loop_NTPase"/>
</dbReference>
<dbReference type="HAMAP" id="MF_00328">
    <property type="entry name" value="Guanylate_kinase"/>
    <property type="match status" value="1"/>
</dbReference>
<dbReference type="PROSITE" id="PS50052">
    <property type="entry name" value="GUANYLATE_KINASE_2"/>
    <property type="match status" value="1"/>
</dbReference>
<evidence type="ECO:0000256" key="8">
    <source>
        <dbReference type="ARBA" id="ARBA00022741"/>
    </source>
</evidence>
<comment type="function">
    <text evidence="1 13">Essential for recycling GMP and indirectly, cGMP.</text>
</comment>
<protein>
    <recommendedName>
        <fullName evidence="5 13">Guanylate kinase</fullName>
        <ecNumber evidence="4 13">2.7.4.8</ecNumber>
    </recommendedName>
    <alternativeName>
        <fullName evidence="11 13">GMP kinase</fullName>
    </alternativeName>
</protein>
<comment type="catalytic activity">
    <reaction evidence="12 13">
        <text>GMP + ATP = GDP + ADP</text>
        <dbReference type="Rhea" id="RHEA:20780"/>
        <dbReference type="ChEBI" id="CHEBI:30616"/>
        <dbReference type="ChEBI" id="CHEBI:58115"/>
        <dbReference type="ChEBI" id="CHEBI:58189"/>
        <dbReference type="ChEBI" id="CHEBI:456216"/>
        <dbReference type="EC" id="2.7.4.8"/>
    </reaction>
</comment>
<keyword evidence="6 13" id="KW-0963">Cytoplasm</keyword>
<keyword evidence="8 13" id="KW-0547">Nucleotide-binding</keyword>
<evidence type="ECO:0000256" key="2">
    <source>
        <dbReference type="ARBA" id="ARBA00004496"/>
    </source>
</evidence>
<evidence type="ECO:0000313" key="15">
    <source>
        <dbReference type="EMBL" id="HIU98515.1"/>
    </source>
</evidence>
<dbReference type="FunFam" id="3.30.63.10:FF:000005">
    <property type="entry name" value="Guanylate kinase"/>
    <property type="match status" value="1"/>
</dbReference>
<comment type="similarity">
    <text evidence="3 13">Belongs to the guanylate kinase family.</text>
</comment>
<gene>
    <name evidence="13 15" type="primary">gmk</name>
    <name evidence="15" type="ORF">IAC73_01560</name>
</gene>
<evidence type="ECO:0000256" key="13">
    <source>
        <dbReference type="HAMAP-Rule" id="MF_00328"/>
    </source>
</evidence>
<name>A0A9D1N9P4_9FIRM</name>
<evidence type="ECO:0000256" key="6">
    <source>
        <dbReference type="ARBA" id="ARBA00022490"/>
    </source>
</evidence>
<evidence type="ECO:0000256" key="11">
    <source>
        <dbReference type="ARBA" id="ARBA00030128"/>
    </source>
</evidence>
<organism evidence="15 16">
    <name type="scientific">Candidatus Limadaptatus stercoripullorum</name>
    <dbReference type="NCBI Taxonomy" id="2840846"/>
    <lineage>
        <taxon>Bacteria</taxon>
        <taxon>Bacillati</taxon>
        <taxon>Bacillota</taxon>
        <taxon>Clostridia</taxon>
        <taxon>Eubacteriales</taxon>
        <taxon>Candidatus Limadaptatus</taxon>
    </lineage>
</organism>
<dbReference type="PANTHER" id="PTHR23117">
    <property type="entry name" value="GUANYLATE KINASE-RELATED"/>
    <property type="match status" value="1"/>
</dbReference>
<comment type="caution">
    <text evidence="15">The sequence shown here is derived from an EMBL/GenBank/DDBJ whole genome shotgun (WGS) entry which is preliminary data.</text>
</comment>
<dbReference type="InterPro" id="IPR008145">
    <property type="entry name" value="GK/Ca_channel_bsu"/>
</dbReference>
<evidence type="ECO:0000256" key="12">
    <source>
        <dbReference type="ARBA" id="ARBA00048594"/>
    </source>
</evidence>
<keyword evidence="7 13" id="KW-0808">Transferase</keyword>
<dbReference type="InterPro" id="IPR017665">
    <property type="entry name" value="Guanylate_kinase"/>
</dbReference>
<dbReference type="GO" id="GO:0004385">
    <property type="term" value="F:GMP kinase activity"/>
    <property type="evidence" value="ECO:0007669"/>
    <property type="project" value="UniProtKB-UniRule"/>
</dbReference>
<proteinExistence type="inferred from homology"/>
<dbReference type="Pfam" id="PF00625">
    <property type="entry name" value="Guanylate_kin"/>
    <property type="match status" value="1"/>
</dbReference>